<keyword evidence="12 15" id="KW-0106">Calcium</keyword>
<dbReference type="Gene3D" id="1.10.520.10">
    <property type="match status" value="1"/>
</dbReference>
<dbReference type="InterPro" id="IPR019794">
    <property type="entry name" value="Peroxidases_AS"/>
</dbReference>
<dbReference type="OrthoDB" id="2113341at2759"/>
<dbReference type="GO" id="GO:0140825">
    <property type="term" value="F:lactoperoxidase activity"/>
    <property type="evidence" value="ECO:0007669"/>
    <property type="project" value="UniProtKB-EC"/>
</dbReference>
<evidence type="ECO:0000256" key="12">
    <source>
        <dbReference type="PIRSR" id="PIRSR600823-3"/>
    </source>
</evidence>
<dbReference type="InterPro" id="IPR033905">
    <property type="entry name" value="Secretory_peroxidase"/>
</dbReference>
<evidence type="ECO:0000256" key="2">
    <source>
        <dbReference type="ARBA" id="ARBA00002322"/>
    </source>
</evidence>
<dbReference type="GO" id="GO:0005576">
    <property type="term" value="C:extracellular region"/>
    <property type="evidence" value="ECO:0007669"/>
    <property type="project" value="UniProtKB-SubCell"/>
</dbReference>
<sequence>MAMIRAVALPLFIIVFILSSLTQFESKLTTKYYQNTCPQLEKIIRDIVTMKQMTNPTTAAATLRLFFHDCMVDGCDASVLITSTPSNKAERDHDLNLSLAGDSFDVIVRAKTALELACPGIVSCADILALTTRDLLTMVGGPFYTVRLGRKDGFISQASRVDGNLLESSATASQQIDLLASKGFSVQEFVALLGGHTIGFSHCKEFAKRIFNYSNTSQNDPTLNLVFAKSLRIACANYDKNPNMAVFFDVISPGKFDNMYYQNIPRGLTLLQSDQSLVQDPRSKPFVLKYASNQTAFFNDFAHAMEKLSVLQIKTGHNGEVRRRCDSFNNIKV</sequence>
<dbReference type="FunFam" id="1.10.520.10:FF:000008">
    <property type="entry name" value="Peroxidase"/>
    <property type="match status" value="1"/>
</dbReference>
<feature type="chain" id="PRO_5040542621" description="Peroxidase" evidence="15">
    <location>
        <begin position="20"/>
        <end position="333"/>
    </location>
</feature>
<dbReference type="Pfam" id="PF00141">
    <property type="entry name" value="peroxidase"/>
    <property type="match status" value="1"/>
</dbReference>
<feature type="binding site" evidence="12">
    <location>
        <position position="76"/>
    </location>
    <ligand>
        <name>Ca(2+)</name>
        <dbReference type="ChEBI" id="CHEBI:29108"/>
        <label>1</label>
    </ligand>
</feature>
<keyword evidence="15" id="KW-0964">Secreted</keyword>
<evidence type="ECO:0000256" key="7">
    <source>
        <dbReference type="ARBA" id="ARBA00023002"/>
    </source>
</evidence>
<dbReference type="InterPro" id="IPR000823">
    <property type="entry name" value="Peroxidase_pln"/>
</dbReference>
<comment type="cofactor">
    <cofactor evidence="12 15">
        <name>heme b</name>
        <dbReference type="ChEBI" id="CHEBI:60344"/>
    </cofactor>
    <text evidence="12 15">Binds 1 heme b (iron(II)-protoporphyrin IX) group per subunit.</text>
</comment>
<dbReference type="GO" id="GO:0020037">
    <property type="term" value="F:heme binding"/>
    <property type="evidence" value="ECO:0007669"/>
    <property type="project" value="UniProtKB-UniRule"/>
</dbReference>
<dbReference type="FunFam" id="1.10.420.10:FF:000001">
    <property type="entry name" value="Peroxidase"/>
    <property type="match status" value="1"/>
</dbReference>
<evidence type="ECO:0000259" key="16">
    <source>
        <dbReference type="PROSITE" id="PS50873"/>
    </source>
</evidence>
<feature type="binding site" evidence="12">
    <location>
        <position position="78"/>
    </location>
    <ligand>
        <name>Ca(2+)</name>
        <dbReference type="ChEBI" id="CHEBI:29108"/>
        <label>1</label>
    </ligand>
</feature>
<keyword evidence="4 15" id="KW-0575">Peroxidase</keyword>
<evidence type="ECO:0000256" key="6">
    <source>
        <dbReference type="ARBA" id="ARBA00022723"/>
    </source>
</evidence>
<reference evidence="17" key="1">
    <citation type="journal article" date="2023" name="Plant J.">
        <title>The genome of the king protea, Protea cynaroides.</title>
        <authorList>
            <person name="Chang J."/>
            <person name="Duong T.A."/>
            <person name="Schoeman C."/>
            <person name="Ma X."/>
            <person name="Roodt D."/>
            <person name="Barker N."/>
            <person name="Li Z."/>
            <person name="Van de Peer Y."/>
            <person name="Mizrachi E."/>
        </authorList>
    </citation>
    <scope>NUCLEOTIDE SEQUENCE</scope>
    <source>
        <tissue evidence="17">Young leaves</tissue>
    </source>
</reference>
<evidence type="ECO:0000256" key="5">
    <source>
        <dbReference type="ARBA" id="ARBA00022617"/>
    </source>
</evidence>
<dbReference type="PRINTS" id="PR00461">
    <property type="entry name" value="PLPEROXIDASE"/>
</dbReference>
<keyword evidence="18" id="KW-1185">Reference proteome</keyword>
<dbReference type="InterPro" id="IPR010255">
    <property type="entry name" value="Haem_peroxidase_sf"/>
</dbReference>
<gene>
    <name evidence="17" type="ORF">NE237_019979</name>
</gene>
<dbReference type="PANTHER" id="PTHR31517:SF17">
    <property type="entry name" value="PEROXIDASE 6"/>
    <property type="match status" value="1"/>
</dbReference>
<dbReference type="PROSITE" id="PS50873">
    <property type="entry name" value="PEROXIDASE_4"/>
    <property type="match status" value="1"/>
</dbReference>
<evidence type="ECO:0000256" key="13">
    <source>
        <dbReference type="PIRSR" id="PIRSR600823-4"/>
    </source>
</evidence>
<dbReference type="GO" id="GO:0046872">
    <property type="term" value="F:metal ion binding"/>
    <property type="evidence" value="ECO:0007669"/>
    <property type="project" value="UniProtKB-UniRule"/>
</dbReference>
<keyword evidence="10 15" id="KW-0376">Hydrogen peroxide</keyword>
<dbReference type="SUPFAM" id="SSF48113">
    <property type="entry name" value="Heme-dependent peroxidases"/>
    <property type="match status" value="1"/>
</dbReference>
<evidence type="ECO:0000313" key="18">
    <source>
        <dbReference type="Proteomes" id="UP001141806"/>
    </source>
</evidence>
<keyword evidence="9 14" id="KW-1015">Disulfide bond</keyword>
<accession>A0A9Q0HA99</accession>
<comment type="similarity">
    <text evidence="15">Belongs to the peroxidase family. Classical plant (class III) peroxidase subfamily.</text>
</comment>
<evidence type="ECO:0000256" key="1">
    <source>
        <dbReference type="ARBA" id="ARBA00000189"/>
    </source>
</evidence>
<evidence type="ECO:0000256" key="4">
    <source>
        <dbReference type="ARBA" id="ARBA00022559"/>
    </source>
</evidence>
<evidence type="ECO:0000256" key="14">
    <source>
        <dbReference type="PIRSR" id="PIRSR600823-5"/>
    </source>
</evidence>
<feature type="binding site" evidence="12">
    <location>
        <position position="72"/>
    </location>
    <ligand>
        <name>Ca(2+)</name>
        <dbReference type="ChEBI" id="CHEBI:29108"/>
        <label>1</label>
    </ligand>
</feature>
<dbReference type="CDD" id="cd00693">
    <property type="entry name" value="secretory_peroxidase"/>
    <property type="match status" value="1"/>
</dbReference>
<keyword evidence="7 15" id="KW-0560">Oxidoreductase</keyword>
<keyword evidence="6 12" id="KW-0479">Metal-binding</keyword>
<feature type="binding site" evidence="12">
    <location>
        <position position="257"/>
    </location>
    <ligand>
        <name>Ca(2+)</name>
        <dbReference type="ChEBI" id="CHEBI:29108"/>
        <label>2</label>
    </ligand>
</feature>
<comment type="subcellular location">
    <subcellularLocation>
        <location evidence="15">Secreted</location>
    </subcellularLocation>
</comment>
<dbReference type="Proteomes" id="UP001141806">
    <property type="component" value="Unassembled WGS sequence"/>
</dbReference>
<feature type="binding site" evidence="12">
    <location>
        <position position="90"/>
    </location>
    <ligand>
        <name>Ca(2+)</name>
        <dbReference type="ChEBI" id="CHEBI:29108"/>
        <label>1</label>
    </ligand>
</feature>
<name>A0A9Q0HA99_9MAGN</name>
<protein>
    <recommendedName>
        <fullName evidence="3 15">Peroxidase</fullName>
        <ecNumber evidence="3 15">1.11.1.7</ecNumber>
    </recommendedName>
</protein>
<keyword evidence="5 15" id="KW-0349">Heme</keyword>
<feature type="binding site" evidence="12">
    <location>
        <position position="74"/>
    </location>
    <ligand>
        <name>Ca(2+)</name>
        <dbReference type="ChEBI" id="CHEBI:29108"/>
        <label>1</label>
    </ligand>
</feature>
<dbReference type="InterPro" id="IPR002016">
    <property type="entry name" value="Haem_peroxidase"/>
</dbReference>
<keyword evidence="8 12" id="KW-0408">Iron</keyword>
<dbReference type="PANTHER" id="PTHR31517">
    <property type="match status" value="1"/>
</dbReference>
<feature type="binding site" description="axial binding residue" evidence="12">
    <location>
        <position position="196"/>
    </location>
    <ligand>
        <name>heme b</name>
        <dbReference type="ChEBI" id="CHEBI:60344"/>
    </ligand>
    <ligandPart>
        <name>Fe</name>
        <dbReference type="ChEBI" id="CHEBI:18248"/>
    </ligandPart>
</feature>
<dbReference type="GO" id="GO:0042744">
    <property type="term" value="P:hydrogen peroxide catabolic process"/>
    <property type="evidence" value="ECO:0007669"/>
    <property type="project" value="UniProtKB-KW"/>
</dbReference>
<dbReference type="Gene3D" id="1.10.420.10">
    <property type="entry name" value="Peroxidase, domain 2"/>
    <property type="match status" value="1"/>
</dbReference>
<dbReference type="PROSITE" id="PS00436">
    <property type="entry name" value="PEROXIDASE_2"/>
    <property type="match status" value="1"/>
</dbReference>
<comment type="cofactor">
    <cofactor evidence="12 15">
        <name>Ca(2+)</name>
        <dbReference type="ChEBI" id="CHEBI:29108"/>
    </cofactor>
    <text evidence="12 15">Binds 2 calcium ions per subunit.</text>
</comment>
<feature type="disulfide bond" evidence="14">
    <location>
        <begin position="203"/>
        <end position="235"/>
    </location>
</feature>
<feature type="binding site" evidence="12">
    <location>
        <position position="197"/>
    </location>
    <ligand>
        <name>Ca(2+)</name>
        <dbReference type="ChEBI" id="CHEBI:29108"/>
        <label>2</label>
    </ligand>
</feature>
<dbReference type="GO" id="GO:0006979">
    <property type="term" value="P:response to oxidative stress"/>
    <property type="evidence" value="ECO:0007669"/>
    <property type="project" value="UniProtKB-UniRule"/>
</dbReference>
<evidence type="ECO:0000256" key="15">
    <source>
        <dbReference type="RuleBase" id="RU362060"/>
    </source>
</evidence>
<evidence type="ECO:0000313" key="17">
    <source>
        <dbReference type="EMBL" id="KAJ4960069.1"/>
    </source>
</evidence>
<evidence type="ECO:0000256" key="10">
    <source>
        <dbReference type="ARBA" id="ARBA00023324"/>
    </source>
</evidence>
<feature type="site" description="Transition state stabilizer" evidence="13">
    <location>
        <position position="64"/>
    </location>
</feature>
<evidence type="ECO:0000256" key="11">
    <source>
        <dbReference type="PIRSR" id="PIRSR600823-1"/>
    </source>
</evidence>
<feature type="domain" description="Plant heme peroxidase family profile" evidence="16">
    <location>
        <begin position="27"/>
        <end position="329"/>
    </location>
</feature>
<feature type="signal peptide" evidence="15">
    <location>
        <begin position="1"/>
        <end position="19"/>
    </location>
</feature>
<feature type="binding site" evidence="12">
    <location>
        <position position="249"/>
    </location>
    <ligand>
        <name>Ca(2+)</name>
        <dbReference type="ChEBI" id="CHEBI:29108"/>
        <label>2</label>
    </ligand>
</feature>
<proteinExistence type="inferred from homology"/>
<comment type="catalytic activity">
    <reaction evidence="1 15">
        <text>2 a phenolic donor + H2O2 = 2 a phenolic radical donor + 2 H2O</text>
        <dbReference type="Rhea" id="RHEA:56136"/>
        <dbReference type="ChEBI" id="CHEBI:15377"/>
        <dbReference type="ChEBI" id="CHEBI:16240"/>
        <dbReference type="ChEBI" id="CHEBI:139520"/>
        <dbReference type="ChEBI" id="CHEBI:139521"/>
        <dbReference type="EC" id="1.11.1.7"/>
    </reaction>
</comment>
<dbReference type="AlphaFoldDB" id="A0A9Q0HA99"/>
<dbReference type="EC" id="1.11.1.7" evidence="3 15"/>
<keyword evidence="15" id="KW-0732">Signal</keyword>
<evidence type="ECO:0000256" key="8">
    <source>
        <dbReference type="ARBA" id="ARBA00023004"/>
    </source>
</evidence>
<feature type="disulfide bond" evidence="14">
    <location>
        <begin position="124"/>
        <end position="325"/>
    </location>
</feature>
<evidence type="ECO:0000256" key="9">
    <source>
        <dbReference type="ARBA" id="ARBA00023157"/>
    </source>
</evidence>
<feature type="disulfide bond" evidence="14">
    <location>
        <begin position="70"/>
        <end position="75"/>
    </location>
</feature>
<comment type="caution">
    <text evidence="17">The sequence shown here is derived from an EMBL/GenBank/DDBJ whole genome shotgun (WGS) entry which is preliminary data.</text>
</comment>
<feature type="active site" description="Proton acceptor" evidence="11">
    <location>
        <position position="68"/>
    </location>
</feature>
<dbReference type="EMBL" id="JAMYWD010000009">
    <property type="protein sequence ID" value="KAJ4960069.1"/>
    <property type="molecule type" value="Genomic_DNA"/>
</dbReference>
<dbReference type="PRINTS" id="PR00458">
    <property type="entry name" value="PEROXIDASE"/>
</dbReference>
<evidence type="ECO:0000256" key="3">
    <source>
        <dbReference type="ARBA" id="ARBA00012313"/>
    </source>
</evidence>
<organism evidence="17 18">
    <name type="scientific">Protea cynaroides</name>
    <dbReference type="NCBI Taxonomy" id="273540"/>
    <lineage>
        <taxon>Eukaryota</taxon>
        <taxon>Viridiplantae</taxon>
        <taxon>Streptophyta</taxon>
        <taxon>Embryophyta</taxon>
        <taxon>Tracheophyta</taxon>
        <taxon>Spermatophyta</taxon>
        <taxon>Magnoliopsida</taxon>
        <taxon>Proteales</taxon>
        <taxon>Proteaceae</taxon>
        <taxon>Protea</taxon>
    </lineage>
</organism>
<feature type="disulfide bond" evidence="14">
    <location>
        <begin position="37"/>
        <end position="118"/>
    </location>
</feature>
<feature type="binding site" evidence="12">
    <location>
        <position position="69"/>
    </location>
    <ligand>
        <name>Ca(2+)</name>
        <dbReference type="ChEBI" id="CHEBI:29108"/>
        <label>1</label>
    </ligand>
</feature>
<comment type="function">
    <text evidence="2">Removal of H(2)O(2), oxidation of toxic reductants, biosynthesis and degradation of lignin, suberization, auxin catabolism, response to environmental stresses such as wounding, pathogen attack and oxidative stress. These functions might be dependent on each isozyme/isoform in each plant tissue.</text>
</comment>